<dbReference type="InterPro" id="IPR000531">
    <property type="entry name" value="Beta-barrel_TonB"/>
</dbReference>
<evidence type="ECO:0000256" key="8">
    <source>
        <dbReference type="ARBA" id="ARBA00023077"/>
    </source>
</evidence>
<evidence type="ECO:0000313" key="17">
    <source>
        <dbReference type="EMBL" id="WIM05029.1"/>
    </source>
</evidence>
<dbReference type="EMBL" id="CP107246">
    <property type="protein sequence ID" value="WIM05029.1"/>
    <property type="molecule type" value="Genomic_DNA"/>
</dbReference>
<protein>
    <submittedName>
        <fullName evidence="17">TonB-dependent receptor</fullName>
    </submittedName>
</protein>
<feature type="compositionally biased region" description="Polar residues" evidence="13">
    <location>
        <begin position="296"/>
        <end position="313"/>
    </location>
</feature>
<reference evidence="17" key="1">
    <citation type="journal article" date="2023" name="Nat. Microbiol.">
        <title>Enrichment and characterization of a nitric oxide-reducing microbial community in a continuous bioreactor.</title>
        <authorList>
            <person name="Garrido-Amador P."/>
            <person name="Stortenbeker N."/>
            <person name="Wessels H.J.C.T."/>
            <person name="Speth D.R."/>
            <person name="Garcia-Heredia I."/>
            <person name="Kartal B."/>
        </authorList>
    </citation>
    <scope>NUCLEOTIDE SEQUENCE</scope>
    <source>
        <strain evidence="17">MAG1</strain>
    </source>
</reference>
<dbReference type="InterPro" id="IPR012910">
    <property type="entry name" value="Plug_dom"/>
</dbReference>
<gene>
    <name evidence="17" type="ORF">OHM77_10025</name>
</gene>
<dbReference type="Gene3D" id="2.170.130.10">
    <property type="entry name" value="TonB-dependent receptor, plug domain"/>
    <property type="match status" value="1"/>
</dbReference>
<feature type="signal peptide" evidence="14">
    <location>
        <begin position="1"/>
        <end position="22"/>
    </location>
</feature>
<dbReference type="CDD" id="cd01347">
    <property type="entry name" value="ligand_gated_channel"/>
    <property type="match status" value="1"/>
</dbReference>
<evidence type="ECO:0000256" key="3">
    <source>
        <dbReference type="ARBA" id="ARBA00022448"/>
    </source>
</evidence>
<dbReference type="GO" id="GO:0015889">
    <property type="term" value="P:cobalamin transport"/>
    <property type="evidence" value="ECO:0007669"/>
    <property type="project" value="TreeGrafter"/>
</dbReference>
<keyword evidence="8 12" id="KW-0798">TonB box</keyword>
<dbReference type="AlphaFoldDB" id="A0AA49FJU1"/>
<keyword evidence="5" id="KW-0812">Transmembrane</keyword>
<comment type="similarity">
    <text evidence="2 12">Belongs to the TonB-dependent receptor family.</text>
</comment>
<evidence type="ECO:0000256" key="14">
    <source>
        <dbReference type="SAM" id="SignalP"/>
    </source>
</evidence>
<keyword evidence="11" id="KW-0998">Cell outer membrane</keyword>
<evidence type="ECO:0000256" key="12">
    <source>
        <dbReference type="RuleBase" id="RU003357"/>
    </source>
</evidence>
<dbReference type="InterPro" id="IPR039426">
    <property type="entry name" value="TonB-dep_rcpt-like"/>
</dbReference>
<dbReference type="PANTHER" id="PTHR30069">
    <property type="entry name" value="TONB-DEPENDENT OUTER MEMBRANE RECEPTOR"/>
    <property type="match status" value="1"/>
</dbReference>
<dbReference type="Pfam" id="PF00593">
    <property type="entry name" value="TonB_dep_Rec_b-barrel"/>
    <property type="match status" value="1"/>
</dbReference>
<proteinExistence type="inferred from homology"/>
<accession>A0AA49FJU1</accession>
<feature type="domain" description="TonB-dependent receptor plug" evidence="16">
    <location>
        <begin position="43"/>
        <end position="147"/>
    </location>
</feature>
<dbReference type="InterPro" id="IPR036942">
    <property type="entry name" value="Beta-barrel_TonB_sf"/>
</dbReference>
<organism evidence="17">
    <name type="scientific">Candidatus Nitricoxidivorans perseverans</name>
    <dbReference type="NCBI Taxonomy" id="2975601"/>
    <lineage>
        <taxon>Bacteria</taxon>
        <taxon>Pseudomonadati</taxon>
        <taxon>Pseudomonadota</taxon>
        <taxon>Betaproteobacteria</taxon>
        <taxon>Nitrosomonadales</taxon>
        <taxon>Sterolibacteriaceae</taxon>
        <taxon>Candidatus Nitricoxidivorans</taxon>
    </lineage>
</organism>
<dbReference type="Gene3D" id="2.40.170.20">
    <property type="entry name" value="TonB-dependent receptor, beta-barrel domain"/>
    <property type="match status" value="1"/>
</dbReference>
<feature type="region of interest" description="Disordered" evidence="13">
    <location>
        <begin position="289"/>
        <end position="313"/>
    </location>
</feature>
<evidence type="ECO:0000256" key="4">
    <source>
        <dbReference type="ARBA" id="ARBA00022452"/>
    </source>
</evidence>
<dbReference type="SUPFAM" id="SSF56935">
    <property type="entry name" value="Porins"/>
    <property type="match status" value="1"/>
</dbReference>
<dbReference type="GO" id="GO:0006811">
    <property type="term" value="P:monoatomic ion transport"/>
    <property type="evidence" value="ECO:0007669"/>
    <property type="project" value="UniProtKB-KW"/>
</dbReference>
<keyword evidence="10 17" id="KW-0675">Receptor</keyword>
<dbReference type="InterPro" id="IPR037066">
    <property type="entry name" value="Plug_dom_sf"/>
</dbReference>
<evidence type="ECO:0000256" key="10">
    <source>
        <dbReference type="ARBA" id="ARBA00023170"/>
    </source>
</evidence>
<evidence type="ECO:0000256" key="7">
    <source>
        <dbReference type="ARBA" id="ARBA00023065"/>
    </source>
</evidence>
<evidence type="ECO:0000256" key="13">
    <source>
        <dbReference type="SAM" id="MobiDB-lite"/>
    </source>
</evidence>
<dbReference type="KEGG" id="npv:OHM77_10025"/>
<evidence type="ECO:0000256" key="2">
    <source>
        <dbReference type="ARBA" id="ARBA00009810"/>
    </source>
</evidence>
<name>A0AA49FJU1_9PROT</name>
<evidence type="ECO:0000256" key="1">
    <source>
        <dbReference type="ARBA" id="ARBA00004571"/>
    </source>
</evidence>
<evidence type="ECO:0000256" key="6">
    <source>
        <dbReference type="ARBA" id="ARBA00022729"/>
    </source>
</evidence>
<dbReference type="GO" id="GO:0009279">
    <property type="term" value="C:cell outer membrane"/>
    <property type="evidence" value="ECO:0007669"/>
    <property type="project" value="UniProtKB-SubCell"/>
</dbReference>
<evidence type="ECO:0000256" key="5">
    <source>
        <dbReference type="ARBA" id="ARBA00022692"/>
    </source>
</evidence>
<evidence type="ECO:0000256" key="9">
    <source>
        <dbReference type="ARBA" id="ARBA00023136"/>
    </source>
</evidence>
<keyword evidence="4" id="KW-1134">Transmembrane beta strand</keyword>
<keyword evidence="9 12" id="KW-0472">Membrane</keyword>
<dbReference type="Pfam" id="PF07715">
    <property type="entry name" value="Plug"/>
    <property type="match status" value="1"/>
</dbReference>
<keyword evidence="3" id="KW-0813">Transport</keyword>
<dbReference type="PANTHER" id="PTHR30069:SF53">
    <property type="entry name" value="COLICIN I RECEPTOR-RELATED"/>
    <property type="match status" value="1"/>
</dbReference>
<comment type="subcellular location">
    <subcellularLocation>
        <location evidence="1">Cell outer membrane</location>
        <topology evidence="1">Multi-pass membrane protein</topology>
    </subcellularLocation>
</comment>
<keyword evidence="7" id="KW-0406">Ion transport</keyword>
<dbReference type="Proteomes" id="UP001234916">
    <property type="component" value="Chromosome"/>
</dbReference>
<evidence type="ECO:0000259" key="16">
    <source>
        <dbReference type="Pfam" id="PF07715"/>
    </source>
</evidence>
<feature type="domain" description="TonB-dependent receptor-like beta-barrel" evidence="15">
    <location>
        <begin position="233"/>
        <end position="596"/>
    </location>
</feature>
<sequence>MYRRSTFAALAAILINVFPAHAEQDEAAIVVTATRQPSRISALAADISVIERSQIEAAGPAATLGDLLATVPGVELSRQGSRGAGENIFIRGANAGHTLVLVDGLRAGSATLGQTAIEAIPLAQVERVEILRGPASALYGSDAIGGVIRVTTRQGEDAPRLDARIGAGSHGSQEALVSHAGRAGALRYAIRAGDSRATGVSAITNPSSAAYNADKDGYWRRHLALDVAWRSGEATEMGMQWLDSDGMSRHDASWPNAASDWQNRHSVSALAVHGRHRLSKSWTAEVRLGRSEDDSITTPSSTAGQASDNYRTRQDQFSCQNDLSLPVGRGLVALESLREGVLSTKAYTSVMRSTDSLVLGWNGSVDAHVWQAGARRDENSQFGGKTTHTLNYGYRFLPGWKASAGVGTSFKAPTLNDLYYPNTPFEGVGNPGLVPESGRSREIALHYYGKIAEASLTVFRNDIRNLIQWEETSPGSWFYTPSNIGSARITGLTAAGKTRLGEWSVDGHLTLQSPKNRSNGEYLTRRALRFGGVSASRMLGNWNVGAEFQGAGHRYDAPDFTTRRNTRVLTGYNVVHLRGEYRLDPQWSMLVRIDNLLDEQYELARSSTTNYASLGRFAFIGMRFVMK</sequence>
<evidence type="ECO:0000256" key="11">
    <source>
        <dbReference type="ARBA" id="ARBA00023237"/>
    </source>
</evidence>
<evidence type="ECO:0000259" key="15">
    <source>
        <dbReference type="Pfam" id="PF00593"/>
    </source>
</evidence>
<feature type="chain" id="PRO_5041398374" evidence="14">
    <location>
        <begin position="23"/>
        <end position="627"/>
    </location>
</feature>
<keyword evidence="6 14" id="KW-0732">Signal</keyword>